<dbReference type="GO" id="GO:0004503">
    <property type="term" value="F:tyrosinase activity"/>
    <property type="evidence" value="ECO:0007669"/>
    <property type="project" value="UniProtKB-EC"/>
</dbReference>
<feature type="domain" description="Tyrosinase copper-binding" evidence="12">
    <location>
        <begin position="200"/>
        <end position="211"/>
    </location>
</feature>
<dbReference type="InterPro" id="IPR041640">
    <property type="entry name" value="Tyrosinase_C"/>
</dbReference>
<evidence type="ECO:0000256" key="8">
    <source>
        <dbReference type="ARBA" id="ARBA00023101"/>
    </source>
</evidence>
<comment type="cofactor">
    <cofactor evidence="1">
        <name>Cu(2+)</name>
        <dbReference type="ChEBI" id="CHEBI:29036"/>
    </cofactor>
</comment>
<evidence type="ECO:0000256" key="3">
    <source>
        <dbReference type="ARBA" id="ARBA00011906"/>
    </source>
</evidence>
<dbReference type="Pfam" id="PF00264">
    <property type="entry name" value="Tyrosinase"/>
    <property type="match status" value="1"/>
</dbReference>
<feature type="region of interest" description="Disordered" evidence="11">
    <location>
        <begin position="365"/>
        <end position="393"/>
    </location>
</feature>
<reference evidence="13" key="1">
    <citation type="journal article" date="2020" name="Stud. Mycol.">
        <title>101 Dothideomycetes genomes: a test case for predicting lifestyles and emergence of pathogens.</title>
        <authorList>
            <person name="Haridas S."/>
            <person name="Albert R."/>
            <person name="Binder M."/>
            <person name="Bloem J."/>
            <person name="Labutti K."/>
            <person name="Salamov A."/>
            <person name="Andreopoulos B."/>
            <person name="Baker S."/>
            <person name="Barry K."/>
            <person name="Bills G."/>
            <person name="Bluhm B."/>
            <person name="Cannon C."/>
            <person name="Castanera R."/>
            <person name="Culley D."/>
            <person name="Daum C."/>
            <person name="Ezra D."/>
            <person name="Gonzalez J."/>
            <person name="Henrissat B."/>
            <person name="Kuo A."/>
            <person name="Liang C."/>
            <person name="Lipzen A."/>
            <person name="Lutzoni F."/>
            <person name="Magnuson J."/>
            <person name="Mondo S."/>
            <person name="Nolan M."/>
            <person name="Ohm R."/>
            <person name="Pangilinan J."/>
            <person name="Park H.-J."/>
            <person name="Ramirez L."/>
            <person name="Alfaro M."/>
            <person name="Sun H."/>
            <person name="Tritt A."/>
            <person name="Yoshinaga Y."/>
            <person name="Zwiers L.-H."/>
            <person name="Turgeon B."/>
            <person name="Goodwin S."/>
            <person name="Spatafora J."/>
            <person name="Crous P."/>
            <person name="Grigoriev I."/>
        </authorList>
    </citation>
    <scope>NUCLEOTIDE SEQUENCE</scope>
    <source>
        <strain evidence="13">Tuck. ex Michener</strain>
    </source>
</reference>
<name>A0A6A6HBJ0_VIRVR</name>
<feature type="compositionally biased region" description="Polar residues" evidence="11">
    <location>
        <begin position="383"/>
        <end position="393"/>
    </location>
</feature>
<keyword evidence="8" id="KW-0470">Melanin biosynthesis</keyword>
<dbReference type="PROSITE" id="PS00498">
    <property type="entry name" value="TYROSINASE_2"/>
    <property type="match status" value="1"/>
</dbReference>
<keyword evidence="4" id="KW-0479">Metal-binding</keyword>
<evidence type="ECO:0000256" key="9">
    <source>
        <dbReference type="ARBA" id="ARBA00048233"/>
    </source>
</evidence>
<sequence length="578" mass="63838">MAEIAELFPENAKKKYRDSLKDFRLPYWDYYKPRNQTKTKMPGITQPGGATSFEYDFGIPQVFTVESVMVRRTSDDQLEPLENPLNRFIFPSSGGFADADWTLVSNFSKKQTVRYPSSISDTKGSSTLLNATLNRERENNTTIILDMIKDYNSFASFSSDSLSPGLSGSLEDIHGNYHGLIGGPRGRQGHMSQVPIAAFDPIFWIHHCQIDRWLAIWQAAHPDKWFDGQYQELVNRRWTPTDIAPLAEEVAVPFRHPQGSFWTANLARKTDDFGYVYKDAIGSPQEVRAKFASLYSWAVRSRTGTGKYGPPPPDMVPNANAVNSAQVFQYTAVNKVTNFASSAAFEAPQTVMNFLQTTTSAASEKAGISSSEKAEETNGDAAASTNPVAPEANNSDISFTNLLQNQVAAAPNTVDESRYSRDWYVDNVVERLALNGSFTIFYFVGNFNSVDVENYELQPTMAGLNHVFTSSREACDNCGVQAEEGHLISGTKPITPMLLDYVKIGELPDITPANVVPFLTKNLKWRIVGASGEPANPRTVAGFKVGVSSKLSPLTGTDGGPIYEEYPQIVEQIIENAS</sequence>
<evidence type="ECO:0000256" key="1">
    <source>
        <dbReference type="ARBA" id="ARBA00001973"/>
    </source>
</evidence>
<comment type="catalytic activity">
    <reaction evidence="10">
        <text>L-tyrosine + O2 = L-dopaquinone + H2O</text>
        <dbReference type="Rhea" id="RHEA:18117"/>
        <dbReference type="ChEBI" id="CHEBI:15377"/>
        <dbReference type="ChEBI" id="CHEBI:15379"/>
        <dbReference type="ChEBI" id="CHEBI:57924"/>
        <dbReference type="ChEBI" id="CHEBI:58315"/>
        <dbReference type="EC" id="1.14.18.1"/>
    </reaction>
</comment>
<dbReference type="EMBL" id="ML991793">
    <property type="protein sequence ID" value="KAF2235211.1"/>
    <property type="molecule type" value="Genomic_DNA"/>
</dbReference>
<dbReference type="Proteomes" id="UP000800092">
    <property type="component" value="Unassembled WGS sequence"/>
</dbReference>
<keyword evidence="6" id="KW-0186">Copper</keyword>
<evidence type="ECO:0000259" key="12">
    <source>
        <dbReference type="PROSITE" id="PS00498"/>
    </source>
</evidence>
<evidence type="ECO:0000256" key="10">
    <source>
        <dbReference type="ARBA" id="ARBA00048881"/>
    </source>
</evidence>
<dbReference type="Gene3D" id="1.10.1280.10">
    <property type="entry name" value="Di-copper center containing domain from catechol oxidase"/>
    <property type="match status" value="1"/>
</dbReference>
<dbReference type="InterPro" id="IPR002227">
    <property type="entry name" value="Tyrosinase_Cu-bd"/>
</dbReference>
<comment type="similarity">
    <text evidence="2">Belongs to the tyrosinase family.</text>
</comment>
<protein>
    <recommendedName>
        <fullName evidence="3">tyrosinase</fullName>
        <ecNumber evidence="3">1.14.18.1</ecNumber>
    </recommendedName>
</protein>
<keyword evidence="14" id="KW-1185">Reference proteome</keyword>
<dbReference type="PANTHER" id="PTHR11474:SF76">
    <property type="entry name" value="SHKT DOMAIN-CONTAINING PROTEIN"/>
    <property type="match status" value="1"/>
</dbReference>
<evidence type="ECO:0000313" key="14">
    <source>
        <dbReference type="Proteomes" id="UP000800092"/>
    </source>
</evidence>
<dbReference type="SUPFAM" id="SSF48056">
    <property type="entry name" value="Di-copper centre-containing domain"/>
    <property type="match status" value="1"/>
</dbReference>
<dbReference type="Gene3D" id="2.60.310.20">
    <property type="match status" value="1"/>
</dbReference>
<dbReference type="InterPro" id="IPR008922">
    <property type="entry name" value="Di-copper_centre_dom_sf"/>
</dbReference>
<keyword evidence="7" id="KW-0503">Monooxygenase</keyword>
<evidence type="ECO:0000256" key="11">
    <source>
        <dbReference type="SAM" id="MobiDB-lite"/>
    </source>
</evidence>
<dbReference type="OrthoDB" id="6132182at2759"/>
<dbReference type="EC" id="1.14.18.1" evidence="3"/>
<accession>A0A6A6HBJ0</accession>
<proteinExistence type="inferred from homology"/>
<gene>
    <name evidence="13" type="ORF">EV356DRAFT_500825</name>
</gene>
<evidence type="ECO:0000256" key="7">
    <source>
        <dbReference type="ARBA" id="ARBA00023033"/>
    </source>
</evidence>
<comment type="catalytic activity">
    <reaction evidence="9">
        <text>2 L-dopa + O2 = 2 L-dopaquinone + 2 H2O</text>
        <dbReference type="Rhea" id="RHEA:34287"/>
        <dbReference type="ChEBI" id="CHEBI:15377"/>
        <dbReference type="ChEBI" id="CHEBI:15379"/>
        <dbReference type="ChEBI" id="CHEBI:57504"/>
        <dbReference type="ChEBI" id="CHEBI:57924"/>
        <dbReference type="EC" id="1.14.18.1"/>
    </reaction>
</comment>
<keyword evidence="5" id="KW-0560">Oxidoreductase</keyword>
<evidence type="ECO:0000256" key="2">
    <source>
        <dbReference type="ARBA" id="ARBA00009928"/>
    </source>
</evidence>
<evidence type="ECO:0000256" key="4">
    <source>
        <dbReference type="ARBA" id="ARBA00022723"/>
    </source>
</evidence>
<evidence type="ECO:0000256" key="5">
    <source>
        <dbReference type="ARBA" id="ARBA00023002"/>
    </source>
</evidence>
<dbReference type="InterPro" id="IPR050316">
    <property type="entry name" value="Tyrosinase/Hemocyanin"/>
</dbReference>
<evidence type="ECO:0000313" key="13">
    <source>
        <dbReference type="EMBL" id="KAF2235211.1"/>
    </source>
</evidence>
<dbReference type="PANTHER" id="PTHR11474">
    <property type="entry name" value="TYROSINASE FAMILY MEMBER"/>
    <property type="match status" value="1"/>
</dbReference>
<dbReference type="Pfam" id="PF18132">
    <property type="entry name" value="Tyrosinase_C"/>
    <property type="match status" value="1"/>
</dbReference>
<dbReference type="GO" id="GO:0046872">
    <property type="term" value="F:metal ion binding"/>
    <property type="evidence" value="ECO:0007669"/>
    <property type="project" value="UniProtKB-KW"/>
</dbReference>
<evidence type="ECO:0000256" key="6">
    <source>
        <dbReference type="ARBA" id="ARBA00023008"/>
    </source>
</evidence>
<organism evidence="13 14">
    <name type="scientific">Viridothelium virens</name>
    <name type="common">Speckled blister lichen</name>
    <name type="synonym">Trypethelium virens</name>
    <dbReference type="NCBI Taxonomy" id="1048519"/>
    <lineage>
        <taxon>Eukaryota</taxon>
        <taxon>Fungi</taxon>
        <taxon>Dikarya</taxon>
        <taxon>Ascomycota</taxon>
        <taxon>Pezizomycotina</taxon>
        <taxon>Dothideomycetes</taxon>
        <taxon>Dothideomycetes incertae sedis</taxon>
        <taxon>Trypetheliales</taxon>
        <taxon>Trypetheliaceae</taxon>
        <taxon>Viridothelium</taxon>
    </lineage>
</organism>
<dbReference type="AlphaFoldDB" id="A0A6A6HBJ0"/>
<dbReference type="GO" id="GO:0042438">
    <property type="term" value="P:melanin biosynthetic process"/>
    <property type="evidence" value="ECO:0007669"/>
    <property type="project" value="UniProtKB-KW"/>
</dbReference>